<comment type="caution">
    <text evidence="15">The sequence shown here is derived from an EMBL/GenBank/DDBJ whole genome shotgun (WGS) entry which is preliminary data.</text>
</comment>
<dbReference type="Gene3D" id="3.40.850.10">
    <property type="entry name" value="Kinesin motor domain"/>
    <property type="match status" value="1"/>
</dbReference>
<dbReference type="OrthoDB" id="3176171at2759"/>
<reference evidence="15" key="1">
    <citation type="thesis" date="2020" institute="ProQuest LLC" country="789 East Eisenhower Parkway, Ann Arbor, MI, USA">
        <title>Comparative Genomics and Chromosome Evolution.</title>
        <authorList>
            <person name="Mudd A.B."/>
        </authorList>
    </citation>
    <scope>NUCLEOTIDE SEQUENCE</scope>
    <source>
        <strain evidence="15">Female2</strain>
        <tissue evidence="15">Blood</tissue>
    </source>
</reference>
<organism evidence="15 16">
    <name type="scientific">Hymenochirus boettgeri</name>
    <name type="common">Congo dwarf clawed frog</name>
    <dbReference type="NCBI Taxonomy" id="247094"/>
    <lineage>
        <taxon>Eukaryota</taxon>
        <taxon>Metazoa</taxon>
        <taxon>Chordata</taxon>
        <taxon>Craniata</taxon>
        <taxon>Vertebrata</taxon>
        <taxon>Euteleostomi</taxon>
        <taxon>Amphibia</taxon>
        <taxon>Batrachia</taxon>
        <taxon>Anura</taxon>
        <taxon>Pipoidea</taxon>
        <taxon>Pipidae</taxon>
        <taxon>Pipinae</taxon>
        <taxon>Hymenochirus</taxon>
    </lineage>
</organism>
<dbReference type="CDD" id="cd01366">
    <property type="entry name" value="KISc_C_terminal"/>
    <property type="match status" value="1"/>
</dbReference>
<keyword evidence="4 11" id="KW-0493">Microtubule</keyword>
<dbReference type="PRINTS" id="PR00380">
    <property type="entry name" value="KINESINHEAVY"/>
</dbReference>
<dbReference type="PROSITE" id="PS00411">
    <property type="entry name" value="KINESIN_MOTOR_1"/>
    <property type="match status" value="1"/>
</dbReference>
<protein>
    <recommendedName>
        <fullName evidence="11">Kinesin-like protein</fullName>
    </recommendedName>
</protein>
<sequence>MPEMDNPADKKAHYTGKMASRLPVPPSRKRALSDENQEQMPRVKQEQKRLRSSFEADVRSVRVAASIATSKPRAAPVAALPKPQVIGRQSLAVIRPKNTGPAVSSTAFTGKHKVTVAASQSAALGGEKKKRAAWDLKGQVTDMRDKVSNYKGKVQTLSSENVRLKNSKEQLLQELETLTSENSKLVQEQCTLESQLRMVKQKGAATEREVARLANLCDQQEKELASQKGLIEELRGANKSVTQQLLDKEVKLVCISGENDNLKKTVIEMRDEIAALKQCVTEQNNQVHSLDTERRRLHNMVQELKGNIRVFCRVRPTLQSERDLPSGHISYPNSDEKAIILSKIEESHVGREKKEAVKYDFNFDCTFPPSCSQESVFEEISLLVQSALDGYPVCIFAYGQTGSGKTYTMEGPEDVTPDTMGMIPRAIRQIFTSAEELREKGWQYTFTASFLEIYNETIRDLLVNRPDKKQEYDIRKVNSSSSQVYVTNLRYVEVSSVEEVQDLLRIAKTNRSVAKTAINDRSSRSHSVFQLKIEGENKQRDLKTSSVLSLIDLAGSERLDRSLSTGDRLKETQCINTSLSTLGMVIMSLCNKDSHIPYRNSKLTYLLQNSLGGNAKVLMFVNISPLEENFAESLNSLRFASKVNECVIGTARANRK</sequence>
<dbReference type="FunFam" id="3.40.850.10:FF:000046">
    <property type="entry name" value="Kinesin-like protein"/>
    <property type="match status" value="1"/>
</dbReference>
<dbReference type="GO" id="GO:0005874">
    <property type="term" value="C:microtubule"/>
    <property type="evidence" value="ECO:0007669"/>
    <property type="project" value="UniProtKB-KW"/>
</dbReference>
<dbReference type="InterPro" id="IPR027417">
    <property type="entry name" value="P-loop_NTPase"/>
</dbReference>
<evidence type="ECO:0000256" key="10">
    <source>
        <dbReference type="PROSITE-ProRule" id="PRU00283"/>
    </source>
</evidence>
<proteinExistence type="inferred from homology"/>
<dbReference type="InterPro" id="IPR027640">
    <property type="entry name" value="Kinesin-like_fam"/>
</dbReference>
<dbReference type="GO" id="GO:0005524">
    <property type="term" value="F:ATP binding"/>
    <property type="evidence" value="ECO:0007669"/>
    <property type="project" value="UniProtKB-UniRule"/>
</dbReference>
<keyword evidence="5 10" id="KW-0547">Nucleotide-binding</keyword>
<dbReference type="PANTHER" id="PTHR47972:SF45">
    <property type="entry name" value="PROTEIN CLARET SEGREGATIONAL"/>
    <property type="match status" value="1"/>
</dbReference>
<dbReference type="SUPFAM" id="SSF52540">
    <property type="entry name" value="P-loop containing nucleoside triphosphate hydrolases"/>
    <property type="match status" value="1"/>
</dbReference>
<keyword evidence="9" id="KW-0206">Cytoskeleton</keyword>
<dbReference type="GO" id="GO:0007018">
    <property type="term" value="P:microtubule-based movement"/>
    <property type="evidence" value="ECO:0007669"/>
    <property type="project" value="InterPro"/>
</dbReference>
<comment type="similarity">
    <text evidence="2">Belongs to the TRAFAC class myosin-kinesin ATPase superfamily. Kinesin family. KIN-14 subfamily.</text>
</comment>
<evidence type="ECO:0000256" key="12">
    <source>
        <dbReference type="SAM" id="Coils"/>
    </source>
</evidence>
<evidence type="ECO:0000256" key="11">
    <source>
        <dbReference type="RuleBase" id="RU000394"/>
    </source>
</evidence>
<comment type="subcellular location">
    <subcellularLocation>
        <location evidence="1">Cytoplasm</location>
        <location evidence="1">Cytoskeleton</location>
    </subcellularLocation>
</comment>
<dbReference type="SMART" id="SM00129">
    <property type="entry name" value="KISc"/>
    <property type="match status" value="1"/>
</dbReference>
<evidence type="ECO:0000256" key="9">
    <source>
        <dbReference type="ARBA" id="ARBA00023212"/>
    </source>
</evidence>
<dbReference type="GO" id="GO:0008017">
    <property type="term" value="F:microtubule binding"/>
    <property type="evidence" value="ECO:0007669"/>
    <property type="project" value="InterPro"/>
</dbReference>
<keyword evidence="3" id="KW-0963">Cytoplasm</keyword>
<name>A0A8T2JXY4_9PIPI</name>
<evidence type="ECO:0000256" key="2">
    <source>
        <dbReference type="ARBA" id="ARBA00010899"/>
    </source>
</evidence>
<evidence type="ECO:0000256" key="3">
    <source>
        <dbReference type="ARBA" id="ARBA00022490"/>
    </source>
</evidence>
<feature type="binding site" evidence="10">
    <location>
        <begin position="399"/>
        <end position="406"/>
    </location>
    <ligand>
        <name>ATP</name>
        <dbReference type="ChEBI" id="CHEBI:30616"/>
    </ligand>
</feature>
<accession>A0A8T2JXY4</accession>
<keyword evidence="7 12" id="KW-0175">Coiled coil</keyword>
<dbReference type="GO" id="GO:0003777">
    <property type="term" value="F:microtubule motor activity"/>
    <property type="evidence" value="ECO:0007669"/>
    <property type="project" value="InterPro"/>
</dbReference>
<evidence type="ECO:0000256" key="6">
    <source>
        <dbReference type="ARBA" id="ARBA00022840"/>
    </source>
</evidence>
<evidence type="ECO:0000313" key="15">
    <source>
        <dbReference type="EMBL" id="KAG8448543.1"/>
    </source>
</evidence>
<dbReference type="InterPro" id="IPR036961">
    <property type="entry name" value="Kinesin_motor_dom_sf"/>
</dbReference>
<dbReference type="Proteomes" id="UP000812440">
    <property type="component" value="Chromosome 8_10"/>
</dbReference>
<evidence type="ECO:0000256" key="13">
    <source>
        <dbReference type="SAM" id="MobiDB-lite"/>
    </source>
</evidence>
<evidence type="ECO:0000256" key="8">
    <source>
        <dbReference type="ARBA" id="ARBA00023175"/>
    </source>
</evidence>
<evidence type="ECO:0000256" key="7">
    <source>
        <dbReference type="ARBA" id="ARBA00023054"/>
    </source>
</evidence>
<feature type="compositionally biased region" description="Basic and acidic residues" evidence="13">
    <location>
        <begin position="41"/>
        <end position="51"/>
    </location>
</feature>
<keyword evidence="6 10" id="KW-0067">ATP-binding</keyword>
<dbReference type="InterPro" id="IPR019821">
    <property type="entry name" value="Kinesin_motor_CS"/>
</dbReference>
<dbReference type="AlphaFoldDB" id="A0A8T2JXY4"/>
<evidence type="ECO:0000313" key="16">
    <source>
        <dbReference type="Proteomes" id="UP000812440"/>
    </source>
</evidence>
<dbReference type="PANTHER" id="PTHR47972">
    <property type="entry name" value="KINESIN-LIKE PROTEIN KLP-3"/>
    <property type="match status" value="1"/>
</dbReference>
<evidence type="ECO:0000259" key="14">
    <source>
        <dbReference type="PROSITE" id="PS50067"/>
    </source>
</evidence>
<dbReference type="InterPro" id="IPR001752">
    <property type="entry name" value="Kinesin_motor_dom"/>
</dbReference>
<dbReference type="Pfam" id="PF00225">
    <property type="entry name" value="Kinesin"/>
    <property type="match status" value="1"/>
</dbReference>
<feature type="coiled-coil region" evidence="12">
    <location>
        <begin position="154"/>
        <end position="279"/>
    </location>
</feature>
<evidence type="ECO:0000256" key="1">
    <source>
        <dbReference type="ARBA" id="ARBA00004245"/>
    </source>
</evidence>
<evidence type="ECO:0000256" key="5">
    <source>
        <dbReference type="ARBA" id="ARBA00022741"/>
    </source>
</evidence>
<dbReference type="PROSITE" id="PS50067">
    <property type="entry name" value="KINESIN_MOTOR_2"/>
    <property type="match status" value="1"/>
</dbReference>
<feature type="region of interest" description="Disordered" evidence="13">
    <location>
        <begin position="1"/>
        <end position="51"/>
    </location>
</feature>
<evidence type="ECO:0000256" key="4">
    <source>
        <dbReference type="ARBA" id="ARBA00022701"/>
    </source>
</evidence>
<keyword evidence="8 10" id="KW-0505">Motor protein</keyword>
<feature type="domain" description="Kinesin motor" evidence="14">
    <location>
        <begin position="307"/>
        <end position="646"/>
    </location>
</feature>
<dbReference type="EMBL" id="JAACNH010000003">
    <property type="protein sequence ID" value="KAG8448543.1"/>
    <property type="molecule type" value="Genomic_DNA"/>
</dbReference>
<gene>
    <name evidence="15" type="ORF">GDO86_015584</name>
</gene>
<keyword evidence="16" id="KW-1185">Reference proteome</keyword>